<evidence type="ECO:0000313" key="2">
    <source>
        <dbReference type="Proteomes" id="UP000291933"/>
    </source>
</evidence>
<protein>
    <submittedName>
        <fullName evidence="1">DUF3145 domain-containing protein</fullName>
    </submittedName>
</protein>
<dbReference type="Pfam" id="PF11343">
    <property type="entry name" value="DUF3145"/>
    <property type="match status" value="1"/>
</dbReference>
<keyword evidence="2" id="KW-1185">Reference proteome</keyword>
<reference evidence="1 2" key="1">
    <citation type="submission" date="2019-01" db="EMBL/GenBank/DDBJ databases">
        <title>Lactibacter flavus gen. nov., sp. nov., a novel bacterium of the family Propionibacteriaceae isolated from raw milk and dairy products.</title>
        <authorList>
            <person name="Huptas C."/>
            <person name="Wenning M."/>
            <person name="Breitenwieser F."/>
            <person name="Doll E."/>
            <person name="Von Neubeck M."/>
            <person name="Busse H.-J."/>
            <person name="Scherer S."/>
        </authorList>
    </citation>
    <scope>NUCLEOTIDE SEQUENCE [LARGE SCALE GENOMIC DNA]</scope>
    <source>
        <strain evidence="1 2">DSM 22130</strain>
    </source>
</reference>
<organism evidence="1 2">
    <name type="scientific">Propioniciclava tarda</name>
    <dbReference type="NCBI Taxonomy" id="433330"/>
    <lineage>
        <taxon>Bacteria</taxon>
        <taxon>Bacillati</taxon>
        <taxon>Actinomycetota</taxon>
        <taxon>Actinomycetes</taxon>
        <taxon>Propionibacteriales</taxon>
        <taxon>Propionibacteriaceae</taxon>
        <taxon>Propioniciclava</taxon>
    </lineage>
</organism>
<name>A0A4Q9KL92_PROTD</name>
<dbReference type="Proteomes" id="UP000291933">
    <property type="component" value="Unassembled WGS sequence"/>
</dbReference>
<gene>
    <name evidence="1" type="ORF">ET996_06920</name>
</gene>
<dbReference type="EMBL" id="SDMR01000006">
    <property type="protein sequence ID" value="TBT95238.1"/>
    <property type="molecule type" value="Genomic_DNA"/>
</dbReference>
<evidence type="ECO:0000313" key="1">
    <source>
        <dbReference type="EMBL" id="TBT95238.1"/>
    </source>
</evidence>
<dbReference type="InterPro" id="IPR021491">
    <property type="entry name" value="DUF3145"/>
</dbReference>
<dbReference type="AlphaFoldDB" id="A0A4Q9KL92"/>
<sequence length="165" mass="18111">MTTTRGVVSIHSAPSALCPHIEWALSATLGASAELHWTPQPAERGTYRAEASWRGPIGTASAMASAMKRWDRVRFEVTEDATATSEGVRYSYTPALGVFQAAVSRNGDVLVHEERLRQAMFAHRDPAELRRALDVLLGAPWDDELDVFRAGVADDSGVRWLHRVG</sequence>
<comment type="caution">
    <text evidence="1">The sequence shown here is derived from an EMBL/GenBank/DDBJ whole genome shotgun (WGS) entry which is preliminary data.</text>
</comment>
<dbReference type="OrthoDB" id="3210860at2"/>
<accession>A0A4Q9KL92</accession>
<proteinExistence type="predicted"/>
<dbReference type="RefSeq" id="WP_131171825.1">
    <property type="nucleotide sequence ID" value="NZ_FXTL01000005.1"/>
</dbReference>